<dbReference type="SUPFAM" id="SSF54695">
    <property type="entry name" value="POZ domain"/>
    <property type="match status" value="1"/>
</dbReference>
<reference evidence="2 3" key="1">
    <citation type="submission" date="2018-05" db="EMBL/GenBank/DDBJ databases">
        <title>Draft genome sequence of Scytalidium lignicola DSM 105466, a ubiquitous saprotrophic fungus.</title>
        <authorList>
            <person name="Buettner E."/>
            <person name="Gebauer A.M."/>
            <person name="Hofrichter M."/>
            <person name="Liers C."/>
            <person name="Kellner H."/>
        </authorList>
    </citation>
    <scope>NUCLEOTIDE SEQUENCE [LARGE SCALE GENOMIC DNA]</scope>
    <source>
        <strain evidence="2 3">DSM 105466</strain>
    </source>
</reference>
<dbReference type="NCBIfam" id="NF047352">
    <property type="entry name" value="P_loop_sacsin"/>
    <property type="match status" value="1"/>
</dbReference>
<feature type="non-terminal residue" evidence="2">
    <location>
        <position position="2561"/>
    </location>
</feature>
<organism evidence="2 3">
    <name type="scientific">Scytalidium lignicola</name>
    <name type="common">Hyphomycete</name>
    <dbReference type="NCBI Taxonomy" id="5539"/>
    <lineage>
        <taxon>Eukaryota</taxon>
        <taxon>Fungi</taxon>
        <taxon>Dikarya</taxon>
        <taxon>Ascomycota</taxon>
        <taxon>Pezizomycotina</taxon>
        <taxon>Leotiomycetes</taxon>
        <taxon>Leotiomycetes incertae sedis</taxon>
        <taxon>Scytalidium</taxon>
    </lineage>
</organism>
<dbReference type="InterPro" id="IPR011333">
    <property type="entry name" value="SKP1/BTB/POZ_sf"/>
</dbReference>
<sequence length="2561" mass="292839">MELEPIDHYPQVQRLTTALKNICRDYPAGGTVLRELLQNADDAGATAVKFVLDEDTHPTDTLINSHLAQYQGPALLAYNNAKFTDDDFSNLSHIGDSLKLQDGLTTGKFGRGFNSVYNWTDSPSIISRDRLLILDPHSRWSTGGPLYDFVKGATNPAMKNQMAAFRKLIDDPTCALDGTVIRIPLRTSIQAAKSEISKRETTVAELQEVLNTFVTEFGNNGLLFMRNIEKLGIEPTVGKALDIEVKGLDGSSIKSQRSRINMAVQTSWDSTFNHTFDAVIEQSSISMSSDLKSWAKEQAFIPWVAIAARHQIPEDFQGSLYSVLPLPIKTGQPVHIHGIFSISPDRARLYQLSDTGIQDRTPALWNQWLFRGPVIDAWTGLLEHISKLQGIEPSFNWWPCNSEDDRDPLIGALGNLIEVIKRESLCLFPTDIGYASSFLIDIGGESKALREALKQAKIPVVYVPQTYRNTITSNFKEKILSPRTLCDFIRSWSKQITEWPNNIKRELLEYITSDYGFSNYADLPLFPFEDGLYRSITSHPTFIHRDEIERDLFQLEGAHNIDLNRISTTTKNNLKAQCDKSTGCPSIQFRSLVNFGNYFSSIVFKKFLQHQDTVELDKTESDLVLKAWKWIIKRQVNILDGVLVDLWLIPLENGSFRKIRAGNPVSEIIIAHGDETGDLLRNLCGNSMPLNIPLLKVGSGGLGLEERASLAKSAGCHPELRIIDAANTVDFAKWLNRNAAIVALASEEERTLVVKLLAKNLSTFHPDRDAIGGFIRPLKVFRKICWITEGNKDIPSLTWTSLDESQKSIGSVDGIIPVPELDGTQVLDTPRWQSHYKLLDNLQLASCKKTISIIEDDIIPTWGTIHSSQWSYSCKEQVARWILDQYSGLKYDSKEKLRTLDIVPVSTINGKNTFQFASANKLIDSSLPELTNLFFEEEEAVPNDKFLQDFHSVLIDCGLKIAVDEDLINNRIRSYAESKYPPKEIHKCVQWFVKSNSNSISSKSGEDWGTLRRLKWLPITDSDHNLVLKAPNECRGIRDQFLVNYQLPIFVAVISLQWEMILGWQDNIPNRTLLTQLRNGLQKEDRKVVHEVLTYIREKRLMEEVSKELMKIECILTSKGNFSLPSKVFRPSSTDSLTSCERLHPYIGIVDHNFWHQHKELLEKLNIKAAVCLEDLLDVERILETKIPLSDADKDIAIEILKIASHFPREKLLKLKVLTKEGGFSPIEKICYHNLGQVKIPEDIALTHPDIPRNIVQKLEIEDLSQQIINGIVEISDSDDEEEFEQREEVTTRISDTLDRYPIKTTFREYLANADDANASKISWLLDERSYSKKYLLTSQLERYQGPALLVHNDSTFKENDFEGFKNVGEGSKQRNQDTIGQFGRGSQTMYHWTDVPMILSGHYLIILDPQREVLPKSKARLKRKLGVKLLLSKVKDACPDQLAPFQKLWNYTKDLNYYPGTIFRFPFRHESVQSRLRVAHQNINSTMARKLMNEYFNEARISLLFLRNIRSIDFTVYGSPELSWSVNEDAHCDSRSRAWCFDKYSSELGHKIEGRDTWQITIAEIQPESRWIPKTPRRVMKHIRCGVAALISTKPTSSNSELRLPNILPPQLFSSLPLSIPSDLPVYLNGTFFLSGDRQSLIIDDLGQETQMSEWNQYILRDVLPDLYLSLLESLAKRIPQNVTSYWPQINPPAKTCSGIFCNSFWEKFSKSSRCFFPKAQINFSLDKLQLLNINQATFDFLPQPDSDSDILAPLLLSQGVNLVRKLPGQITKHLKLIKDIKSVSGSMLRTAFKTNESRIALQQYMHSNPKTMQVLWKVAIPEEEHFAELDGCCFLPLEDGNLGTLELLNRFPPPKKYYIASKDEIQLFQFAKAILLLEEVKKPLRDVLSSERFNVEVLQPSHINELLKWKPEQLSTSEQTQWLTGVLTKQLFAEFKEDLRSIPLWPTRNTEFSELICAEDAWIIQDPNLLVPWIKDRSRFIDVEFARKHVNCTTALGITQMEFEELLRSCIFPVPHSLSGGVWQSYISFISVLPKLFESNERFNNLQQLLAPKLFAAGGDQICRKASEYYDHEDSIFISAFRGIENRMFLNPSIRSHKSFWKKLGLRYRENGIIDGHDYLLCLQTLNQRLDIGDFDSDEQLKTDHRVVVSPLINENNVLNFQHADFMDTSRQEVFLSQTSNFDSVPRYRHDAMAIIAIDRRRLSLSDIISRHYSPVCWSQTPFPAQQPNEMFLRRITTKGEPSIDMVWRHLKFLSEIENLTQVNVNDFLNDLHQTYSYLQSHTSLNTCMIIHTDSRVWLNISWQQGQFVSVHDIESSWCSLDDLVLSSSCDVGSIKAVKNSLMRYEALLRDLGCNSITYPTVPVPSLHDRHSVSASLRGLRKKEKLLDVTFITEGRHIKAHKVVLAAFSEKCEHQFSGRWENEEIIRYDEDDDPEGFLSYHTLSTMINYAYEDEVDWKEMEVSDNDDEETKEKKLFMLLDLHGGADYWLIPELKSQVEQKIIMAGKKLLNIKNALRVRDRAREVRATATEKLWVEFIEQNNDTVMKASAEMKSEGSAAI</sequence>
<dbReference type="Pfam" id="PF00651">
    <property type="entry name" value="BTB"/>
    <property type="match status" value="1"/>
</dbReference>
<feature type="domain" description="BTB" evidence="1">
    <location>
        <begin position="2389"/>
        <end position="2461"/>
    </location>
</feature>
<protein>
    <recommendedName>
        <fullName evidence="1">BTB domain-containing protein</fullName>
    </recommendedName>
</protein>
<dbReference type="SMART" id="SM00225">
    <property type="entry name" value="BTB"/>
    <property type="match status" value="1"/>
</dbReference>
<comment type="caution">
    <text evidence="2">The sequence shown here is derived from an EMBL/GenBank/DDBJ whole genome shotgun (WGS) entry which is preliminary data.</text>
</comment>
<dbReference type="Gene3D" id="3.30.565.10">
    <property type="entry name" value="Histidine kinase-like ATPase, C-terminal domain"/>
    <property type="match status" value="1"/>
</dbReference>
<dbReference type="STRING" id="5539.A0A3E2H2X8"/>
<dbReference type="PANTHER" id="PTHR15600">
    <property type="entry name" value="SACSIN"/>
    <property type="match status" value="1"/>
</dbReference>
<keyword evidence="3" id="KW-1185">Reference proteome</keyword>
<dbReference type="PANTHER" id="PTHR15600:SF42">
    <property type="entry name" value="SACSIN"/>
    <property type="match status" value="1"/>
</dbReference>
<dbReference type="GO" id="GO:0030544">
    <property type="term" value="F:Hsp70 protein binding"/>
    <property type="evidence" value="ECO:0007669"/>
    <property type="project" value="TreeGrafter"/>
</dbReference>
<evidence type="ECO:0000313" key="3">
    <source>
        <dbReference type="Proteomes" id="UP000258309"/>
    </source>
</evidence>
<name>A0A3E2H2X8_SCYLI</name>
<dbReference type="Proteomes" id="UP000258309">
    <property type="component" value="Unassembled WGS sequence"/>
</dbReference>
<dbReference type="CDD" id="cd18186">
    <property type="entry name" value="BTB_POZ_ZBTB_KLHL-like"/>
    <property type="match status" value="1"/>
</dbReference>
<feature type="non-terminal residue" evidence="2">
    <location>
        <position position="1"/>
    </location>
</feature>
<dbReference type="InterPro" id="IPR000210">
    <property type="entry name" value="BTB/POZ_dom"/>
</dbReference>
<evidence type="ECO:0000313" key="2">
    <source>
        <dbReference type="EMBL" id="RFU27756.1"/>
    </source>
</evidence>
<dbReference type="Pfam" id="PF25794">
    <property type="entry name" value="SACS"/>
    <property type="match status" value="2"/>
</dbReference>
<dbReference type="OMA" id="QTMYHWT"/>
<proteinExistence type="predicted"/>
<dbReference type="InterPro" id="IPR052972">
    <property type="entry name" value="Sacsin_chaperone_reg"/>
</dbReference>
<dbReference type="InterPro" id="IPR036890">
    <property type="entry name" value="HATPase_C_sf"/>
</dbReference>
<dbReference type="Gene3D" id="3.30.710.10">
    <property type="entry name" value="Potassium Channel Kv1.1, Chain A"/>
    <property type="match status" value="1"/>
</dbReference>
<accession>A0A3E2H2X8</accession>
<dbReference type="PROSITE" id="PS50097">
    <property type="entry name" value="BTB"/>
    <property type="match status" value="1"/>
</dbReference>
<dbReference type="OrthoDB" id="1262810at2759"/>
<gene>
    <name evidence="2" type="ORF">B7463_g8577</name>
</gene>
<evidence type="ECO:0000259" key="1">
    <source>
        <dbReference type="PROSITE" id="PS50097"/>
    </source>
</evidence>
<dbReference type="EMBL" id="NCSJ02000191">
    <property type="protein sequence ID" value="RFU27756.1"/>
    <property type="molecule type" value="Genomic_DNA"/>
</dbReference>
<dbReference type="InterPro" id="IPR058210">
    <property type="entry name" value="SACS/Nov_dom"/>
</dbReference>
<dbReference type="SUPFAM" id="SSF55874">
    <property type="entry name" value="ATPase domain of HSP90 chaperone/DNA topoisomerase II/histidine kinase"/>
    <property type="match status" value="2"/>
</dbReference>